<dbReference type="Proteomes" id="UP000805193">
    <property type="component" value="Unassembled WGS sequence"/>
</dbReference>
<proteinExistence type="predicted"/>
<evidence type="ECO:0000313" key="1">
    <source>
        <dbReference type="EMBL" id="KAG0424681.1"/>
    </source>
</evidence>
<organism evidence="1 2">
    <name type="scientific">Ixodes persulcatus</name>
    <name type="common">Taiga tick</name>
    <dbReference type="NCBI Taxonomy" id="34615"/>
    <lineage>
        <taxon>Eukaryota</taxon>
        <taxon>Metazoa</taxon>
        <taxon>Ecdysozoa</taxon>
        <taxon>Arthropoda</taxon>
        <taxon>Chelicerata</taxon>
        <taxon>Arachnida</taxon>
        <taxon>Acari</taxon>
        <taxon>Parasitiformes</taxon>
        <taxon>Ixodida</taxon>
        <taxon>Ixodoidea</taxon>
        <taxon>Ixodidae</taxon>
        <taxon>Ixodinae</taxon>
        <taxon>Ixodes</taxon>
    </lineage>
</organism>
<dbReference type="EMBL" id="JABSTQ010009947">
    <property type="protein sequence ID" value="KAG0424681.1"/>
    <property type="molecule type" value="Genomic_DNA"/>
</dbReference>
<sequence length="213" mass="23351">MQVPIGLGITTRYGNVAILTDPAANIYQREAEAIRVAALLTPRHTIILNNNYAAVMAACIRWAWLPVWTVVCCGVLVSSQTSYSVSSYHSEHYGPDGIIMGRSGYKDSTGNSRFTKYHIGKDGKRRLIADDPEGDIESRSLLPDPSKLALPGIPGFESFSNPEAFFRALGIPKEALLPPFFPKDLLPPSVLADNGGFPNKKNQKSVFPEYRPT</sequence>
<comment type="caution">
    <text evidence="1">The sequence shown here is derived from an EMBL/GenBank/DDBJ whole genome shotgun (WGS) entry which is preliminary data.</text>
</comment>
<keyword evidence="2" id="KW-1185">Reference proteome</keyword>
<protein>
    <submittedName>
        <fullName evidence="1">Uncharacterized protein</fullName>
    </submittedName>
</protein>
<accession>A0AC60PUC6</accession>
<gene>
    <name evidence="1" type="ORF">HPB47_028112</name>
</gene>
<name>A0AC60PUC6_IXOPE</name>
<evidence type="ECO:0000313" key="2">
    <source>
        <dbReference type="Proteomes" id="UP000805193"/>
    </source>
</evidence>
<reference evidence="1 2" key="1">
    <citation type="journal article" date="2020" name="Cell">
        <title>Large-Scale Comparative Analyses of Tick Genomes Elucidate Their Genetic Diversity and Vector Capacities.</title>
        <authorList>
            <consortium name="Tick Genome and Microbiome Consortium (TIGMIC)"/>
            <person name="Jia N."/>
            <person name="Wang J."/>
            <person name="Shi W."/>
            <person name="Du L."/>
            <person name="Sun Y."/>
            <person name="Zhan W."/>
            <person name="Jiang J.F."/>
            <person name="Wang Q."/>
            <person name="Zhang B."/>
            <person name="Ji P."/>
            <person name="Bell-Sakyi L."/>
            <person name="Cui X.M."/>
            <person name="Yuan T.T."/>
            <person name="Jiang B.G."/>
            <person name="Yang W.F."/>
            <person name="Lam T.T."/>
            <person name="Chang Q.C."/>
            <person name="Ding S.J."/>
            <person name="Wang X.J."/>
            <person name="Zhu J.G."/>
            <person name="Ruan X.D."/>
            <person name="Zhao L."/>
            <person name="Wei J.T."/>
            <person name="Ye R.Z."/>
            <person name="Que T.C."/>
            <person name="Du C.H."/>
            <person name="Zhou Y.H."/>
            <person name="Cheng J.X."/>
            <person name="Dai P.F."/>
            <person name="Guo W.B."/>
            <person name="Han X.H."/>
            <person name="Huang E.J."/>
            <person name="Li L.F."/>
            <person name="Wei W."/>
            <person name="Gao Y.C."/>
            <person name="Liu J.Z."/>
            <person name="Shao H.Z."/>
            <person name="Wang X."/>
            <person name="Wang C.C."/>
            <person name="Yang T.C."/>
            <person name="Huo Q.B."/>
            <person name="Li W."/>
            <person name="Chen H.Y."/>
            <person name="Chen S.E."/>
            <person name="Zhou L.G."/>
            <person name="Ni X.B."/>
            <person name="Tian J.H."/>
            <person name="Sheng Y."/>
            <person name="Liu T."/>
            <person name="Pan Y.S."/>
            <person name="Xia L.Y."/>
            <person name="Li J."/>
            <person name="Zhao F."/>
            <person name="Cao W.C."/>
        </authorList>
    </citation>
    <scope>NUCLEOTIDE SEQUENCE [LARGE SCALE GENOMIC DNA]</scope>
    <source>
        <strain evidence="1">Iper-2018</strain>
    </source>
</reference>